<dbReference type="AlphaFoldDB" id="A0A645FTE5"/>
<sequence>MEGYGKVAGFQQLHRSGNIAYIAIQRLRYATNAVRQLPKLIFCVVLNVYLQGAPRHLRGHRFKFINGNGNASYDKHTQHDGQRRAYHRDGNLGHHGHTLHISHSCDCFIAHLSSRFQHSIKMLGGFICYRHICCLIVAYSSDNFTFLC</sequence>
<gene>
    <name evidence="1" type="ORF">SDC9_164540</name>
</gene>
<reference evidence="1" key="1">
    <citation type="submission" date="2019-08" db="EMBL/GenBank/DDBJ databases">
        <authorList>
            <person name="Kucharzyk K."/>
            <person name="Murdoch R.W."/>
            <person name="Higgins S."/>
            <person name="Loffler F."/>
        </authorList>
    </citation>
    <scope>NUCLEOTIDE SEQUENCE</scope>
</reference>
<organism evidence="1">
    <name type="scientific">bioreactor metagenome</name>
    <dbReference type="NCBI Taxonomy" id="1076179"/>
    <lineage>
        <taxon>unclassified sequences</taxon>
        <taxon>metagenomes</taxon>
        <taxon>ecological metagenomes</taxon>
    </lineage>
</organism>
<protein>
    <submittedName>
        <fullName evidence="1">Uncharacterized protein</fullName>
    </submittedName>
</protein>
<accession>A0A645FTE5</accession>
<proteinExistence type="predicted"/>
<evidence type="ECO:0000313" key="1">
    <source>
        <dbReference type="EMBL" id="MPN17190.1"/>
    </source>
</evidence>
<comment type="caution">
    <text evidence="1">The sequence shown here is derived from an EMBL/GenBank/DDBJ whole genome shotgun (WGS) entry which is preliminary data.</text>
</comment>
<dbReference type="EMBL" id="VSSQ01064256">
    <property type="protein sequence ID" value="MPN17190.1"/>
    <property type="molecule type" value="Genomic_DNA"/>
</dbReference>
<name>A0A645FTE5_9ZZZZ</name>